<comment type="subcellular location">
    <subcellularLocation>
        <location evidence="1">Membrane</location>
        <topology evidence="1">Multi-pass membrane protein</topology>
    </subcellularLocation>
</comment>
<evidence type="ECO:0000313" key="11">
    <source>
        <dbReference type="EMBL" id="PSS00825.1"/>
    </source>
</evidence>
<dbReference type="InterPro" id="IPR020846">
    <property type="entry name" value="MFS_dom"/>
</dbReference>
<dbReference type="OrthoDB" id="508119at2759"/>
<feature type="transmembrane region" description="Helical" evidence="9">
    <location>
        <begin position="340"/>
        <end position="360"/>
    </location>
</feature>
<name>A0A2T3AJT7_9PEZI</name>
<dbReference type="InterPro" id="IPR005828">
    <property type="entry name" value="MFS_sugar_transport-like"/>
</dbReference>
<accession>A0A2T3AJT7</accession>
<evidence type="ECO:0000259" key="10">
    <source>
        <dbReference type="PROSITE" id="PS50850"/>
    </source>
</evidence>
<feature type="transmembrane region" description="Helical" evidence="9">
    <location>
        <begin position="145"/>
        <end position="163"/>
    </location>
</feature>
<evidence type="ECO:0000256" key="5">
    <source>
        <dbReference type="ARBA" id="ARBA00022989"/>
    </source>
</evidence>
<dbReference type="Pfam" id="PF00083">
    <property type="entry name" value="Sugar_tr"/>
    <property type="match status" value="1"/>
</dbReference>
<dbReference type="PANTHER" id="PTHR48022:SF21">
    <property type="entry name" value="QUINATE TRANSPORTER, PUTATIVE (AFU_ORTHOLOGUE AFUA_6G06960)-RELATED"/>
    <property type="match status" value="1"/>
</dbReference>
<evidence type="ECO:0000256" key="7">
    <source>
        <dbReference type="ARBA" id="ARBA00023180"/>
    </source>
</evidence>
<dbReference type="PROSITE" id="PS00217">
    <property type="entry name" value="SUGAR_TRANSPORT_2"/>
    <property type="match status" value="1"/>
</dbReference>
<feature type="transmembrane region" description="Helical" evidence="9">
    <location>
        <begin position="85"/>
        <end position="104"/>
    </location>
</feature>
<evidence type="ECO:0000256" key="4">
    <source>
        <dbReference type="ARBA" id="ARBA00022692"/>
    </source>
</evidence>
<dbReference type="PANTHER" id="PTHR48022">
    <property type="entry name" value="PLASTIDIC GLUCOSE TRANSPORTER 4"/>
    <property type="match status" value="1"/>
</dbReference>
<organism evidence="11 12">
    <name type="scientific">Coniella lustricola</name>
    <dbReference type="NCBI Taxonomy" id="2025994"/>
    <lineage>
        <taxon>Eukaryota</taxon>
        <taxon>Fungi</taxon>
        <taxon>Dikarya</taxon>
        <taxon>Ascomycota</taxon>
        <taxon>Pezizomycotina</taxon>
        <taxon>Sordariomycetes</taxon>
        <taxon>Sordariomycetidae</taxon>
        <taxon>Diaporthales</taxon>
        <taxon>Schizoparmaceae</taxon>
        <taxon>Coniella</taxon>
    </lineage>
</organism>
<dbReference type="SUPFAM" id="SSF103473">
    <property type="entry name" value="MFS general substrate transporter"/>
    <property type="match status" value="1"/>
</dbReference>
<dbReference type="Proteomes" id="UP000241462">
    <property type="component" value="Unassembled WGS sequence"/>
</dbReference>
<keyword evidence="6 9" id="KW-0472">Membrane</keyword>
<dbReference type="InParanoid" id="A0A2T3AJT7"/>
<keyword evidence="7" id="KW-0325">Glycoprotein</keyword>
<gene>
    <name evidence="11" type="ORF">BD289DRAFT_458401</name>
</gene>
<feature type="transmembrane region" description="Helical" evidence="9">
    <location>
        <begin position="372"/>
        <end position="397"/>
    </location>
</feature>
<feature type="transmembrane region" description="Helical" evidence="9">
    <location>
        <begin position="12"/>
        <end position="34"/>
    </location>
</feature>
<feature type="transmembrane region" description="Helical" evidence="9">
    <location>
        <begin position="116"/>
        <end position="133"/>
    </location>
</feature>
<comment type="similarity">
    <text evidence="2 8">Belongs to the major facilitator superfamily. Sugar transporter (TC 2.A.1.1) family.</text>
</comment>
<feature type="domain" description="Major facilitator superfamily (MFS) profile" evidence="10">
    <location>
        <begin position="18"/>
        <end position="478"/>
    </location>
</feature>
<dbReference type="GO" id="GO:0005351">
    <property type="term" value="F:carbohydrate:proton symporter activity"/>
    <property type="evidence" value="ECO:0007669"/>
    <property type="project" value="TreeGrafter"/>
</dbReference>
<dbReference type="InterPro" id="IPR005829">
    <property type="entry name" value="Sugar_transporter_CS"/>
</dbReference>
<dbReference type="FunFam" id="1.20.1250.20:FF:000026">
    <property type="entry name" value="MFS quinate transporter QutD"/>
    <property type="match status" value="1"/>
</dbReference>
<keyword evidence="5 9" id="KW-1133">Transmembrane helix</keyword>
<dbReference type="Gene3D" id="1.20.1250.20">
    <property type="entry name" value="MFS general substrate transporter like domains"/>
    <property type="match status" value="1"/>
</dbReference>
<feature type="transmembrane region" description="Helical" evidence="9">
    <location>
        <begin position="450"/>
        <end position="474"/>
    </location>
</feature>
<keyword evidence="4 9" id="KW-0812">Transmembrane</keyword>
<evidence type="ECO:0000256" key="2">
    <source>
        <dbReference type="ARBA" id="ARBA00010992"/>
    </source>
</evidence>
<dbReference type="PRINTS" id="PR00171">
    <property type="entry name" value="SUGRTRNSPORT"/>
</dbReference>
<dbReference type="PROSITE" id="PS50850">
    <property type="entry name" value="MFS"/>
    <property type="match status" value="1"/>
</dbReference>
<proteinExistence type="inferred from homology"/>
<dbReference type="EMBL" id="KZ678381">
    <property type="protein sequence ID" value="PSS00825.1"/>
    <property type="molecule type" value="Genomic_DNA"/>
</dbReference>
<feature type="transmembrane region" description="Helical" evidence="9">
    <location>
        <begin position="409"/>
        <end position="430"/>
    </location>
</feature>
<evidence type="ECO:0000256" key="1">
    <source>
        <dbReference type="ARBA" id="ARBA00004141"/>
    </source>
</evidence>
<dbReference type="GO" id="GO:0016020">
    <property type="term" value="C:membrane"/>
    <property type="evidence" value="ECO:0007669"/>
    <property type="project" value="UniProtKB-SubCell"/>
</dbReference>
<evidence type="ECO:0000256" key="8">
    <source>
        <dbReference type="RuleBase" id="RU003346"/>
    </source>
</evidence>
<evidence type="ECO:0000256" key="6">
    <source>
        <dbReference type="ARBA" id="ARBA00023136"/>
    </source>
</evidence>
<protein>
    <submittedName>
        <fullName evidence="11">Galactose-proton symporter</fullName>
    </submittedName>
</protein>
<reference evidence="11 12" key="1">
    <citation type="journal article" date="2018" name="Mycol. Prog.">
        <title>Coniella lustricola, a new species from submerged detritus.</title>
        <authorList>
            <person name="Raudabaugh D.B."/>
            <person name="Iturriaga T."/>
            <person name="Carver A."/>
            <person name="Mondo S."/>
            <person name="Pangilinan J."/>
            <person name="Lipzen A."/>
            <person name="He G."/>
            <person name="Amirebrahimi M."/>
            <person name="Grigoriev I.V."/>
            <person name="Miller A.N."/>
        </authorList>
    </citation>
    <scope>NUCLEOTIDE SEQUENCE [LARGE SCALE GENOMIC DNA]</scope>
    <source>
        <strain evidence="11 12">B22-T-1</strain>
    </source>
</reference>
<evidence type="ECO:0000313" key="12">
    <source>
        <dbReference type="Proteomes" id="UP000241462"/>
    </source>
</evidence>
<feature type="transmembrane region" description="Helical" evidence="9">
    <location>
        <begin position="271"/>
        <end position="293"/>
    </location>
</feature>
<dbReference type="InterPro" id="IPR050360">
    <property type="entry name" value="MFS_Sugar_Transporters"/>
</dbReference>
<keyword evidence="3 8" id="KW-0813">Transport</keyword>
<feature type="transmembrane region" description="Helical" evidence="9">
    <location>
        <begin position="175"/>
        <end position="198"/>
    </location>
</feature>
<feature type="transmembrane region" description="Helical" evidence="9">
    <location>
        <begin position="313"/>
        <end position="331"/>
    </location>
</feature>
<sequence>MQKDPLEIYGWRIIALSCSACKSFGGMLFGWDIGAISGILEYSRFEKTTRTHSLVRTVFVSTLQAGCFFASLVASVIADQFGRKWPLAGAGILTCLGVALQAGSRGSLACMYVGRLIAGFGMGAASMLTPLYVSECAPRAIRGGLTGLYQLFIVTGTMISFWINYGMSQTTAGAAVYEIPLSLQAIPAVILFFAMVLCPESPRWCARNGQWSKAARVLSKLSNLDTEHPYIRRELQDMAEQLDMERRLIGRASSWTLLKEMWLIPGNRKRALISVGLMVCQQMTGTNTINYYAPQIFENMGLPTTRAQLFATGIYGVVKMVSSLGFLIFAADSLGRRKSLLMSSVGQAVSLYVIGVYERWYPSHNESIPPFGYVAIVCVYLYVSFFQFGWGPCCWIYVSEIPTARLRTLNVAIAAATQWLINFIIARSTLTIMKSMGYVRFTSFLPANEAALKATWLLFGTFCIMTFFFAYFLIPETKGMSLEKMDKLFGITDDFLRVVDENKRERAASRMAVAEEANSTFLTASLRAGVPALPTLAEASEKLHAGSMQWKDEPVYRL</sequence>
<dbReference type="AlphaFoldDB" id="A0A2T3AJT7"/>
<dbReference type="InterPro" id="IPR036259">
    <property type="entry name" value="MFS_trans_sf"/>
</dbReference>
<keyword evidence="12" id="KW-1185">Reference proteome</keyword>
<dbReference type="PROSITE" id="PS00216">
    <property type="entry name" value="SUGAR_TRANSPORT_1"/>
    <property type="match status" value="2"/>
</dbReference>
<dbReference type="InterPro" id="IPR003663">
    <property type="entry name" value="Sugar/inositol_transpt"/>
</dbReference>
<evidence type="ECO:0000256" key="3">
    <source>
        <dbReference type="ARBA" id="ARBA00022448"/>
    </source>
</evidence>
<evidence type="ECO:0000256" key="9">
    <source>
        <dbReference type="SAM" id="Phobius"/>
    </source>
</evidence>
<feature type="transmembrane region" description="Helical" evidence="9">
    <location>
        <begin position="54"/>
        <end position="78"/>
    </location>
</feature>
<dbReference type="NCBIfam" id="TIGR00879">
    <property type="entry name" value="SP"/>
    <property type="match status" value="1"/>
</dbReference>